<dbReference type="RefSeq" id="WP_010917211.1">
    <property type="nucleotide sequence ID" value="NC_002689.2"/>
</dbReference>
<gene>
    <name evidence="2" type="ORF">TVG1003975</name>
</gene>
<accession>Q97A28</accession>
<dbReference type="EMBL" id="BA000011">
    <property type="protein sequence ID" value="BAB60124.1"/>
    <property type="molecule type" value="Genomic_DNA"/>
</dbReference>
<reference evidence="2 3" key="1">
    <citation type="journal article" date="1999" name="Proc. Jpn. Acad.">
        <title>Determination of the complete genomic DNA sequence of Thermoplasma volvanium GSS1.</title>
        <authorList>
            <person name="Kawashima T."/>
            <person name="Yamamoto Y."/>
            <person name="Aramaki H."/>
            <person name="Nunoshiba T."/>
            <person name="Kawamoto T."/>
            <person name="Watanabe K."/>
            <person name="Yamazaki M."/>
            <person name="Kanehori K."/>
            <person name="Amano N."/>
            <person name="Ohya Y."/>
            <person name="Makino K."/>
            <person name="Suzuki M."/>
        </authorList>
    </citation>
    <scope>NUCLEOTIDE SEQUENCE [LARGE SCALE GENOMIC DNA]</scope>
    <source>
        <strain evidence="3">ATCC 51530 / DSM 4299 / JCM 9571 / NBRC 15438 / GSS1</strain>
    </source>
</reference>
<dbReference type="Proteomes" id="UP000001017">
    <property type="component" value="Chromosome"/>
</dbReference>
<evidence type="ECO:0000313" key="3">
    <source>
        <dbReference type="Proteomes" id="UP000001017"/>
    </source>
</evidence>
<dbReference type="GeneID" id="1442059"/>
<evidence type="ECO:0000256" key="1">
    <source>
        <dbReference type="SAM" id="Phobius"/>
    </source>
</evidence>
<feature type="transmembrane region" description="Helical" evidence="1">
    <location>
        <begin position="12"/>
        <end position="33"/>
    </location>
</feature>
<dbReference type="KEGG" id="tvo:TVG1003975"/>
<organism evidence="2 3">
    <name type="scientific">Thermoplasma volcanium (strain ATCC 51530 / DSM 4299 / JCM 9571 / NBRC 15438 / GSS1)</name>
    <dbReference type="NCBI Taxonomy" id="273116"/>
    <lineage>
        <taxon>Archaea</taxon>
        <taxon>Methanobacteriati</taxon>
        <taxon>Thermoplasmatota</taxon>
        <taxon>Thermoplasmata</taxon>
        <taxon>Thermoplasmatales</taxon>
        <taxon>Thermoplasmataceae</taxon>
        <taxon>Thermoplasma</taxon>
    </lineage>
</organism>
<dbReference type="OrthoDB" id="379158at2157"/>
<dbReference type="eggNOG" id="arCOG07395">
    <property type="taxonomic scope" value="Archaea"/>
</dbReference>
<dbReference type="HOGENOM" id="CLU_1014183_0_0_2"/>
<keyword evidence="1" id="KW-1133">Transmembrane helix</keyword>
<keyword evidence="3" id="KW-1185">Reference proteome</keyword>
<proteinExistence type="predicted"/>
<evidence type="ECO:0000313" key="2">
    <source>
        <dbReference type="EMBL" id="BAB60124.1"/>
    </source>
</evidence>
<dbReference type="PaxDb" id="273116-14325199"/>
<sequence>MKYQDSAVSEIIGTVILFAIVVTLVTAYMSWYVPLQEERSQGEYYSETLSAITQFVSKTYQNSTFVQEFPSGIYSGIGSTADTAVSYSNSLTSSLNVTMQIELNASGKLKYVNETEAYTTAGILKSYPYTDFLKVETFNVYGNFISIDKTYYGPLNFNLSSNELRFNGVSLSSKGSVVSSPSSISVSGVPVESKIFQAVKGQILNLSGTKGIVEKITILSLNYTLNGSFSLSLFRYLSFALNGTIEANEDSFRYNNMTIKYAQNFLNVSSISSFTVNDFYINYRDFYIAF</sequence>
<keyword evidence="1" id="KW-0472">Membrane</keyword>
<reference evidence="2 3" key="2">
    <citation type="journal article" date="2000" name="Proc. Natl. Acad. Sci. U.S.A.">
        <title>Archaeal adaptation to higher temperatures revealed by genomic sequence of Thermoplasma volcanium.</title>
        <authorList>
            <person name="Kawashima T."/>
            <person name="Amano N."/>
            <person name="Koike H."/>
            <person name="Makino S."/>
            <person name="Higuchi S."/>
            <person name="Kawashima-Ohya Y."/>
            <person name="Watanabe K."/>
            <person name="Yamazaki M."/>
            <person name="Kanehori K."/>
            <person name="Kawamoto T."/>
            <person name="Nunoshiba T."/>
            <person name="Yamamoto Y."/>
            <person name="Aramaki H."/>
            <person name="Makino K."/>
            <person name="Suzuki M."/>
        </authorList>
    </citation>
    <scope>NUCLEOTIDE SEQUENCE [LARGE SCALE GENOMIC DNA]</scope>
    <source>
        <strain evidence="3">ATCC 51530 / DSM 4299 / JCM 9571 / NBRC 15438 / GSS1</strain>
    </source>
</reference>
<keyword evidence="1" id="KW-0812">Transmembrane</keyword>
<name>Q97A28_THEVO</name>
<protein>
    <submittedName>
        <fullName evidence="2">TVG1003975 protein</fullName>
    </submittedName>
</protein>
<dbReference type="STRING" id="273116.gene:9381774"/>
<dbReference type="AlphaFoldDB" id="Q97A28"/>